<dbReference type="AlphaFoldDB" id="A0A3M7E970"/>
<keyword evidence="5" id="KW-0677">Repeat</keyword>
<dbReference type="PRINTS" id="PR00783">
    <property type="entry name" value="MINTRINSICP"/>
</dbReference>
<evidence type="ECO:0000256" key="6">
    <source>
        <dbReference type="ARBA" id="ARBA00022989"/>
    </source>
</evidence>
<keyword evidence="7 10" id="KW-0472">Membrane</keyword>
<feature type="compositionally biased region" description="Basic residues" evidence="9">
    <location>
        <begin position="399"/>
        <end position="408"/>
    </location>
</feature>
<dbReference type="PANTHER" id="PTHR19139:SF283">
    <property type="entry name" value="AQUAPORIN"/>
    <property type="match status" value="1"/>
</dbReference>
<comment type="subcellular location">
    <subcellularLocation>
        <location evidence="1">Membrane</location>
        <topology evidence="1">Multi-pass membrane protein</topology>
    </subcellularLocation>
</comment>
<evidence type="ECO:0008006" key="13">
    <source>
        <dbReference type="Google" id="ProtNLM"/>
    </source>
</evidence>
<feature type="transmembrane region" description="Helical" evidence="10">
    <location>
        <begin position="648"/>
        <end position="669"/>
    </location>
</feature>
<gene>
    <name evidence="11" type="ORF">D0862_14369</name>
</gene>
<dbReference type="FunFam" id="1.20.1080.10:FF:000014">
    <property type="entry name" value="Aquaporin 1"/>
    <property type="match status" value="1"/>
</dbReference>
<evidence type="ECO:0000256" key="8">
    <source>
        <dbReference type="ARBA" id="ARBA00034651"/>
    </source>
</evidence>
<dbReference type="GO" id="GO:0015250">
    <property type="term" value="F:water channel activity"/>
    <property type="evidence" value="ECO:0007669"/>
    <property type="project" value="TreeGrafter"/>
</dbReference>
<feature type="transmembrane region" description="Helical" evidence="10">
    <location>
        <begin position="529"/>
        <end position="552"/>
    </location>
</feature>
<evidence type="ECO:0000256" key="5">
    <source>
        <dbReference type="ARBA" id="ARBA00022737"/>
    </source>
</evidence>
<dbReference type="GO" id="GO:0005886">
    <property type="term" value="C:plasma membrane"/>
    <property type="evidence" value="ECO:0007669"/>
    <property type="project" value="TreeGrafter"/>
</dbReference>
<evidence type="ECO:0000256" key="4">
    <source>
        <dbReference type="ARBA" id="ARBA00022692"/>
    </source>
</evidence>
<feature type="region of interest" description="Disordered" evidence="9">
    <location>
        <begin position="221"/>
        <end position="359"/>
    </location>
</feature>
<feature type="region of interest" description="Disordered" evidence="9">
    <location>
        <begin position="383"/>
        <end position="463"/>
    </location>
</feature>
<comment type="caution">
    <text evidence="11">The sequence shown here is derived from an EMBL/GenBank/DDBJ whole genome shotgun (WGS) entry which is preliminary data.</text>
</comment>
<dbReference type="VEuPathDB" id="FungiDB:BTJ68_13138"/>
<feature type="region of interest" description="Disordered" evidence="9">
    <location>
        <begin position="725"/>
        <end position="748"/>
    </location>
</feature>
<comment type="similarity">
    <text evidence="2">Belongs to the MIP/aquaporin (TC 1.A.8) family.</text>
</comment>
<feature type="transmembrane region" description="Helical" evidence="10">
    <location>
        <begin position="618"/>
        <end position="636"/>
    </location>
</feature>
<name>A0A3M7E970_HORWE</name>
<protein>
    <recommendedName>
        <fullName evidence="13">Aquaporin</fullName>
    </recommendedName>
</protein>
<keyword evidence="3" id="KW-0813">Transport</keyword>
<evidence type="ECO:0000256" key="7">
    <source>
        <dbReference type="ARBA" id="ARBA00023136"/>
    </source>
</evidence>
<feature type="compositionally biased region" description="Polar residues" evidence="9">
    <location>
        <begin position="323"/>
        <end position="341"/>
    </location>
</feature>
<accession>A0A3M7E970</accession>
<evidence type="ECO:0000256" key="10">
    <source>
        <dbReference type="SAM" id="Phobius"/>
    </source>
</evidence>
<keyword evidence="4 10" id="KW-0812">Transmembrane</keyword>
<evidence type="ECO:0000256" key="3">
    <source>
        <dbReference type="ARBA" id="ARBA00022448"/>
    </source>
</evidence>
<comment type="catalytic activity">
    <reaction evidence="8">
        <text>H2O(in) = H2O(out)</text>
        <dbReference type="Rhea" id="RHEA:29667"/>
        <dbReference type="ChEBI" id="CHEBI:15377"/>
    </reaction>
</comment>
<dbReference type="EMBL" id="QWIQ01000944">
    <property type="protein sequence ID" value="RMY72937.1"/>
    <property type="molecule type" value="Genomic_DNA"/>
</dbReference>
<evidence type="ECO:0000313" key="12">
    <source>
        <dbReference type="Proteomes" id="UP000281468"/>
    </source>
</evidence>
<sequence length="748" mass="81462">MVSKFLLRQSSAGLSTINHAASHAADGSNAITEFGGPESSWILRGEARPVHGPVERETWMGLHASRARSTNMNLLDVGPPYYCSNDLQTTSFYVCCLILVVGASKLPPEQDHACPTSPYFGSLTAQPEAFSIFGLLSRDHNRPSSGRCGGSWMSTLLFDREYHVCRWSFDVSKTTILTRMTNTLGPGHARASITDTPWQQHRRCFGSVYMAEAMMSPQLHSTGITASGGLPQVPEKAIPRGQEEQHPTRTSEESDRKRLLRNSYQSTHTVVPSIAERPSEEFSDRGQATSPSKQQVMPWQPMDAEPQPRTSVDIRPPGPGTYGRSTSNDYTVYNAGGSTPTPADPQDPYHPSNAIQYRGNDSYFHKPMQRAGLTSAIRDTTEAGSMKSARYTPLGNGHQPRKSLSRAHFHTDGYASSIEPADPVEPDTPQKPAPLRKRGTSIYIVRDGGGEGDDNDNGSPPPPGDFLRLPLMGWLKGPVRNHFVAVLGEFVGTTMFLFFAFAGTVVANVGAKESANSTTTTEKVGFSPIVTLYVSVAFGFSLMVNVWIFFRVSGGLFNPAVTLGMVMTNTIDYIRGFLLVGAQLVGAIFASFLTQVLFPAEYNVRTTLSSDTSIARGVFIEAMLTAELVFTVFMLAKEKHKATYMAPVGIGLALFVAELVGVFFTGGSLNPARSFGPCVTTGMFDQEHWIYWVGPAIGAIAAVAFYRFIKVLEYEMANPGQDDNDVDAEQASLKNKRAASTYGDKDMA</sequence>
<feature type="transmembrane region" description="Helical" evidence="10">
    <location>
        <begin position="689"/>
        <end position="709"/>
    </location>
</feature>
<dbReference type="Gene3D" id="1.20.1080.10">
    <property type="entry name" value="Glycerol uptake facilitator protein"/>
    <property type="match status" value="1"/>
</dbReference>
<organism evidence="11 12">
    <name type="scientific">Hortaea werneckii</name>
    <name type="common">Black yeast</name>
    <name type="synonym">Cladosporium werneckii</name>
    <dbReference type="NCBI Taxonomy" id="91943"/>
    <lineage>
        <taxon>Eukaryota</taxon>
        <taxon>Fungi</taxon>
        <taxon>Dikarya</taxon>
        <taxon>Ascomycota</taxon>
        <taxon>Pezizomycotina</taxon>
        <taxon>Dothideomycetes</taxon>
        <taxon>Dothideomycetidae</taxon>
        <taxon>Mycosphaerellales</taxon>
        <taxon>Teratosphaeriaceae</taxon>
        <taxon>Hortaea</taxon>
    </lineage>
</organism>
<feature type="compositionally biased region" description="Basic and acidic residues" evidence="9">
    <location>
        <begin position="237"/>
        <end position="257"/>
    </location>
</feature>
<feature type="transmembrane region" description="Helical" evidence="10">
    <location>
        <begin position="573"/>
        <end position="598"/>
    </location>
</feature>
<dbReference type="PANTHER" id="PTHR19139">
    <property type="entry name" value="AQUAPORIN TRANSPORTER"/>
    <property type="match status" value="1"/>
</dbReference>
<evidence type="ECO:0000256" key="1">
    <source>
        <dbReference type="ARBA" id="ARBA00004141"/>
    </source>
</evidence>
<dbReference type="InterPro" id="IPR000425">
    <property type="entry name" value="MIP"/>
</dbReference>
<dbReference type="Pfam" id="PF00230">
    <property type="entry name" value="MIP"/>
    <property type="match status" value="1"/>
</dbReference>
<dbReference type="InterPro" id="IPR023271">
    <property type="entry name" value="Aquaporin-like"/>
</dbReference>
<feature type="transmembrane region" description="Helical" evidence="10">
    <location>
        <begin position="483"/>
        <end position="509"/>
    </location>
</feature>
<keyword evidence="6 10" id="KW-1133">Transmembrane helix</keyword>
<feature type="compositionally biased region" description="Polar residues" evidence="9">
    <location>
        <begin position="286"/>
        <end position="297"/>
    </location>
</feature>
<dbReference type="SUPFAM" id="SSF81338">
    <property type="entry name" value="Aquaporin-like"/>
    <property type="match status" value="1"/>
</dbReference>
<dbReference type="InterPro" id="IPR034294">
    <property type="entry name" value="Aquaporin_transptr"/>
</dbReference>
<reference evidence="11 12" key="1">
    <citation type="journal article" date="2018" name="BMC Genomics">
        <title>Genomic evidence for intraspecific hybridization in a clonal and extremely halotolerant yeast.</title>
        <authorList>
            <person name="Gostincar C."/>
            <person name="Stajich J.E."/>
            <person name="Zupancic J."/>
            <person name="Zalar P."/>
            <person name="Gunde-Cimerman N."/>
        </authorList>
    </citation>
    <scope>NUCLEOTIDE SEQUENCE [LARGE SCALE GENOMIC DNA]</scope>
    <source>
        <strain evidence="11 12">EXF-171</strain>
    </source>
</reference>
<proteinExistence type="inferred from homology"/>
<evidence type="ECO:0000256" key="2">
    <source>
        <dbReference type="ARBA" id="ARBA00006175"/>
    </source>
</evidence>
<evidence type="ECO:0000256" key="9">
    <source>
        <dbReference type="SAM" id="MobiDB-lite"/>
    </source>
</evidence>
<dbReference type="Proteomes" id="UP000281468">
    <property type="component" value="Unassembled WGS sequence"/>
</dbReference>
<evidence type="ECO:0000313" key="11">
    <source>
        <dbReference type="EMBL" id="RMY72937.1"/>
    </source>
</evidence>